<dbReference type="PANTHER" id="PTHR23201:SF20">
    <property type="entry name" value="GIBBERELLIN-REGULATED PROTEIN 9-LIKE"/>
    <property type="match status" value="1"/>
</dbReference>
<feature type="chain" id="PRO_5040375017" evidence="2">
    <location>
        <begin position="26"/>
        <end position="118"/>
    </location>
</feature>
<evidence type="ECO:0000256" key="1">
    <source>
        <dbReference type="ARBA" id="ARBA00010582"/>
    </source>
</evidence>
<proteinExistence type="inferred from homology"/>
<dbReference type="AlphaFoldDB" id="A0A9P0ZQY2"/>
<dbReference type="InterPro" id="IPR003854">
    <property type="entry name" value="GASA"/>
</dbReference>
<dbReference type="Pfam" id="PF02704">
    <property type="entry name" value="GASA"/>
    <property type="match status" value="1"/>
</dbReference>
<name>A0A9P0ZQY2_CUSEU</name>
<sequence>MYSSSHNMKIYSVFFTVILLTQALGEALHLDDTDNSATQVNEVITGDLQQSSHPPPTINCGYACSRRCREASRQKMCNRACKTCCQRCNCVPPGTYGNHQLCPCYALLKTHHNRPKCP</sequence>
<dbReference type="OrthoDB" id="625265at2759"/>
<evidence type="ECO:0000313" key="4">
    <source>
        <dbReference type="Proteomes" id="UP001152484"/>
    </source>
</evidence>
<reference evidence="3" key="1">
    <citation type="submission" date="2022-07" db="EMBL/GenBank/DDBJ databases">
        <authorList>
            <person name="Macas J."/>
            <person name="Novak P."/>
            <person name="Neumann P."/>
        </authorList>
    </citation>
    <scope>NUCLEOTIDE SEQUENCE</scope>
</reference>
<gene>
    <name evidence="3" type="ORF">CEURO_LOCUS18397</name>
</gene>
<keyword evidence="2" id="KW-0732">Signal</keyword>
<dbReference type="Proteomes" id="UP001152484">
    <property type="component" value="Unassembled WGS sequence"/>
</dbReference>
<dbReference type="PANTHER" id="PTHR23201">
    <property type="entry name" value="EXTENSIN, PROLINE-RICH PROTEIN"/>
    <property type="match status" value="1"/>
</dbReference>
<accession>A0A9P0ZQY2</accession>
<evidence type="ECO:0000256" key="2">
    <source>
        <dbReference type="SAM" id="SignalP"/>
    </source>
</evidence>
<comment type="similarity">
    <text evidence="1">Belongs to the GASA family.</text>
</comment>
<protein>
    <submittedName>
        <fullName evidence="3">Uncharacterized protein</fullName>
    </submittedName>
</protein>
<comment type="caution">
    <text evidence="3">The sequence shown here is derived from an EMBL/GenBank/DDBJ whole genome shotgun (WGS) entry which is preliminary data.</text>
</comment>
<evidence type="ECO:0000313" key="3">
    <source>
        <dbReference type="EMBL" id="CAH9109172.1"/>
    </source>
</evidence>
<feature type="signal peptide" evidence="2">
    <location>
        <begin position="1"/>
        <end position="25"/>
    </location>
</feature>
<keyword evidence="4" id="KW-1185">Reference proteome</keyword>
<organism evidence="3 4">
    <name type="scientific">Cuscuta europaea</name>
    <name type="common">European dodder</name>
    <dbReference type="NCBI Taxonomy" id="41803"/>
    <lineage>
        <taxon>Eukaryota</taxon>
        <taxon>Viridiplantae</taxon>
        <taxon>Streptophyta</taxon>
        <taxon>Embryophyta</taxon>
        <taxon>Tracheophyta</taxon>
        <taxon>Spermatophyta</taxon>
        <taxon>Magnoliopsida</taxon>
        <taxon>eudicotyledons</taxon>
        <taxon>Gunneridae</taxon>
        <taxon>Pentapetalae</taxon>
        <taxon>asterids</taxon>
        <taxon>lamiids</taxon>
        <taxon>Solanales</taxon>
        <taxon>Convolvulaceae</taxon>
        <taxon>Cuscuteae</taxon>
        <taxon>Cuscuta</taxon>
        <taxon>Cuscuta subgen. Cuscuta</taxon>
    </lineage>
</organism>
<dbReference type="EMBL" id="CAMAPE010000052">
    <property type="protein sequence ID" value="CAH9109172.1"/>
    <property type="molecule type" value="Genomic_DNA"/>
</dbReference>